<dbReference type="AlphaFoldDB" id="W1P9S5"/>
<sequence>MLLRSSSTPILNSWVPVSKESLETELVCPFQKSRPNHQFISPICLSSSSCSSPSDDLHFHLPMEGNRPPRMNRASSENDLVVKGRQTLSSSSSLSFRRGLSPSPVEEEEKGSESPLKRILWSSGLDEPMVAEMECQDSAMGLMVGSGYCNVECGGGLGNGDSGKFCGGNGSGGDEIEGPDSNNNKNDRAEAYYKKVIEADPNNSLLLRNYAKFLHEVRQDTVKAEEYYGRAILANPGDGDVLSLYASLLWETKKDAQRADAYFDRAVKAAPDDCFVSASYAHFLWSSGMDDEEEEEAMAPTPHFHPISAPLAAAS</sequence>
<dbReference type="Proteomes" id="UP000017836">
    <property type="component" value="Unassembled WGS sequence"/>
</dbReference>
<gene>
    <name evidence="3" type="ORF">AMTR_s00078p00038790</name>
</gene>
<dbReference type="HOGENOM" id="CLU_024164_0_1_1"/>
<evidence type="ECO:0000256" key="1">
    <source>
        <dbReference type="SAM" id="MobiDB-lite"/>
    </source>
</evidence>
<dbReference type="EMBL" id="KI394330">
    <property type="protein sequence ID" value="ERN03735.1"/>
    <property type="molecule type" value="Genomic_DNA"/>
</dbReference>
<dbReference type="OMA" id="CYSPMSL"/>
<dbReference type="eggNOG" id="ENOG502QVY8">
    <property type="taxonomic scope" value="Eukaryota"/>
</dbReference>
<evidence type="ECO:0000313" key="4">
    <source>
        <dbReference type="Proteomes" id="UP000017836"/>
    </source>
</evidence>
<dbReference type="OrthoDB" id="439046at2759"/>
<dbReference type="SUPFAM" id="SSF48452">
    <property type="entry name" value="TPR-like"/>
    <property type="match status" value="1"/>
</dbReference>
<name>W1P9S5_AMBTC</name>
<dbReference type="InterPro" id="IPR011990">
    <property type="entry name" value="TPR-like_helical_dom_sf"/>
</dbReference>
<dbReference type="Gramene" id="ERN03735">
    <property type="protein sequence ID" value="ERN03735"/>
    <property type="gene ID" value="AMTR_s00078p00038790"/>
</dbReference>
<dbReference type="Gene3D" id="1.25.40.10">
    <property type="entry name" value="Tetratricopeptide repeat domain"/>
    <property type="match status" value="1"/>
</dbReference>
<dbReference type="KEGG" id="atr:18431877"/>
<feature type="region of interest" description="Disordered" evidence="1">
    <location>
        <begin position="291"/>
        <end position="315"/>
    </location>
</feature>
<organism evidence="3 4">
    <name type="scientific">Amborella trichopoda</name>
    <dbReference type="NCBI Taxonomy" id="13333"/>
    <lineage>
        <taxon>Eukaryota</taxon>
        <taxon>Viridiplantae</taxon>
        <taxon>Streptophyta</taxon>
        <taxon>Embryophyta</taxon>
        <taxon>Tracheophyta</taxon>
        <taxon>Spermatophyta</taxon>
        <taxon>Magnoliopsida</taxon>
        <taxon>Amborellales</taxon>
        <taxon>Amborellaceae</taxon>
        <taxon>Amborella</taxon>
    </lineage>
</organism>
<feature type="domain" description="TmcB/TmcC TPR repeats" evidence="2">
    <location>
        <begin position="186"/>
        <end position="231"/>
    </location>
</feature>
<feature type="region of interest" description="Disordered" evidence="1">
    <location>
        <begin position="92"/>
        <end position="117"/>
    </location>
</feature>
<dbReference type="InterPro" id="IPR057352">
    <property type="entry name" value="TPR_TmcB/C"/>
</dbReference>
<evidence type="ECO:0000259" key="2">
    <source>
        <dbReference type="Pfam" id="PF25474"/>
    </source>
</evidence>
<dbReference type="PANTHER" id="PTHR26312:SF168">
    <property type="entry name" value="OS06G0606700 PROTEIN"/>
    <property type="match status" value="1"/>
</dbReference>
<proteinExistence type="predicted"/>
<evidence type="ECO:0000313" key="3">
    <source>
        <dbReference type="EMBL" id="ERN03735.1"/>
    </source>
</evidence>
<keyword evidence="4" id="KW-1185">Reference proteome</keyword>
<accession>W1P9S5</accession>
<reference evidence="4" key="1">
    <citation type="journal article" date="2013" name="Science">
        <title>The Amborella genome and the evolution of flowering plants.</title>
        <authorList>
            <consortium name="Amborella Genome Project"/>
        </authorList>
    </citation>
    <scope>NUCLEOTIDE SEQUENCE [LARGE SCALE GENOMIC DNA]</scope>
</reference>
<feature type="compositionally biased region" description="Low complexity" evidence="1">
    <location>
        <begin position="92"/>
        <end position="104"/>
    </location>
</feature>
<dbReference type="Pfam" id="PF25474">
    <property type="entry name" value="TPR_TmcB"/>
    <property type="match status" value="1"/>
</dbReference>
<dbReference type="PANTHER" id="PTHR26312">
    <property type="entry name" value="TETRATRICOPEPTIDE REPEAT PROTEIN 5"/>
    <property type="match status" value="1"/>
</dbReference>
<protein>
    <recommendedName>
        <fullName evidence="2">TmcB/TmcC TPR repeats domain-containing protein</fullName>
    </recommendedName>
</protein>